<dbReference type="PROSITE" id="PS00421">
    <property type="entry name" value="TM4_1"/>
    <property type="match status" value="1"/>
</dbReference>
<dbReference type="GO" id="GO:0005886">
    <property type="term" value="C:plasma membrane"/>
    <property type="evidence" value="ECO:0007669"/>
    <property type="project" value="TreeGrafter"/>
</dbReference>
<name>A0A8W7PQR3_ANOCL</name>
<dbReference type="InterPro" id="IPR000301">
    <property type="entry name" value="Tetraspanin_animals"/>
</dbReference>
<proteinExistence type="inferred from homology"/>
<dbReference type="PIRSF" id="PIRSF002419">
    <property type="entry name" value="Tetraspanin"/>
    <property type="match status" value="1"/>
</dbReference>
<evidence type="ECO:0000256" key="1">
    <source>
        <dbReference type="ARBA" id="ARBA00004141"/>
    </source>
</evidence>
<dbReference type="PRINTS" id="PR00259">
    <property type="entry name" value="TMFOUR"/>
</dbReference>
<feature type="transmembrane region" description="Helical" evidence="6">
    <location>
        <begin position="88"/>
        <end position="110"/>
    </location>
</feature>
<dbReference type="PANTHER" id="PTHR19282">
    <property type="entry name" value="TETRASPANIN"/>
    <property type="match status" value="1"/>
</dbReference>
<dbReference type="VEuPathDB" id="VectorBase:ACON2_032988"/>
<comment type="similarity">
    <text evidence="2 6">Belongs to the tetraspanin (TM4SF) family.</text>
</comment>
<comment type="subcellular location">
    <subcellularLocation>
        <location evidence="1 6">Membrane</location>
        <topology evidence="1 6">Multi-pass membrane protein</topology>
    </subcellularLocation>
</comment>
<feature type="transmembrane region" description="Helical" evidence="6">
    <location>
        <begin position="50"/>
        <end position="68"/>
    </location>
</feature>
<dbReference type="PANTHER" id="PTHR19282:SF551">
    <property type="entry name" value="RE08073P-RELATED"/>
    <property type="match status" value="1"/>
</dbReference>
<evidence type="ECO:0000256" key="4">
    <source>
        <dbReference type="ARBA" id="ARBA00022989"/>
    </source>
</evidence>
<dbReference type="InterPro" id="IPR008952">
    <property type="entry name" value="Tetraspanin_EC2_sf"/>
</dbReference>
<dbReference type="InterPro" id="IPR018499">
    <property type="entry name" value="Tetraspanin/Peripherin"/>
</dbReference>
<dbReference type="Pfam" id="PF00335">
    <property type="entry name" value="Tetraspanin"/>
    <property type="match status" value="1"/>
</dbReference>
<sequence length="300" mass="33375">MAIKGCCSVVKYLVVLVNLLFWVSGSRWWPERVPSFFHSNRLSPARGCGFFFLQVVGFLIVSLAIWMLSDPTFLISMTQNETNYTIGLYIFLVVGGLMLVVAFLGCCGAFKESQWMLTSFFCCLLMVLVAELAAGAWAFQNSDKLDNVVRSAVKEAVQTQYGVIPMRTATLDAIQKHYKCCGAEGPNDWQSSAFNNAERPTPSIEISNQPTIYKVPETCCVSNITPEQCEKATQMEFLASTKKQPHLFADGCMEKLVQAVQDNIKLICYVGAAIVGIELLTLILSLLLCCAIRRNDNYKH</sequence>
<dbReference type="EnsemblMetazoa" id="ACOM036108-RA">
    <property type="protein sequence ID" value="ACOM036108-PA.1"/>
    <property type="gene ID" value="ACOM036108"/>
</dbReference>
<keyword evidence="5 6" id="KW-0472">Membrane</keyword>
<evidence type="ECO:0000256" key="3">
    <source>
        <dbReference type="ARBA" id="ARBA00022692"/>
    </source>
</evidence>
<organism evidence="7">
    <name type="scientific">Anopheles coluzzii</name>
    <name type="common">African malaria mosquito</name>
    <dbReference type="NCBI Taxonomy" id="1518534"/>
    <lineage>
        <taxon>Eukaryota</taxon>
        <taxon>Metazoa</taxon>
        <taxon>Ecdysozoa</taxon>
        <taxon>Arthropoda</taxon>
        <taxon>Hexapoda</taxon>
        <taxon>Insecta</taxon>
        <taxon>Pterygota</taxon>
        <taxon>Neoptera</taxon>
        <taxon>Endopterygota</taxon>
        <taxon>Diptera</taxon>
        <taxon>Nematocera</taxon>
        <taxon>Culicoidea</taxon>
        <taxon>Culicidae</taxon>
        <taxon>Anophelinae</taxon>
        <taxon>Anopheles</taxon>
    </lineage>
</organism>
<dbReference type="Gene3D" id="1.10.1450.10">
    <property type="entry name" value="Tetraspanin"/>
    <property type="match status" value="1"/>
</dbReference>
<evidence type="ECO:0000256" key="5">
    <source>
        <dbReference type="ARBA" id="ARBA00023136"/>
    </source>
</evidence>
<evidence type="ECO:0000313" key="7">
    <source>
        <dbReference type="EnsemblMetazoa" id="ACOM036108-PA.1"/>
    </source>
</evidence>
<dbReference type="Proteomes" id="UP000075882">
    <property type="component" value="Unassembled WGS sequence"/>
</dbReference>
<feature type="transmembrane region" description="Helical" evidence="6">
    <location>
        <begin position="117"/>
        <end position="139"/>
    </location>
</feature>
<accession>A0A8W7PQR3</accession>
<dbReference type="SUPFAM" id="SSF48652">
    <property type="entry name" value="Tetraspanin"/>
    <property type="match status" value="1"/>
</dbReference>
<evidence type="ECO:0000256" key="6">
    <source>
        <dbReference type="RuleBase" id="RU361218"/>
    </source>
</evidence>
<keyword evidence="3 6" id="KW-0812">Transmembrane</keyword>
<feature type="transmembrane region" description="Helical" evidence="6">
    <location>
        <begin position="269"/>
        <end position="292"/>
    </location>
</feature>
<dbReference type="CDD" id="cd03155">
    <property type="entry name" value="CD151_like_LEL"/>
    <property type="match status" value="1"/>
</dbReference>
<dbReference type="InterPro" id="IPR018503">
    <property type="entry name" value="Tetraspanin_CS"/>
</dbReference>
<protein>
    <recommendedName>
        <fullName evidence="6">Tetraspanin</fullName>
    </recommendedName>
</protein>
<reference evidence="7" key="1">
    <citation type="submission" date="2022-08" db="UniProtKB">
        <authorList>
            <consortium name="EnsemblMetazoa"/>
        </authorList>
    </citation>
    <scope>IDENTIFICATION</scope>
</reference>
<evidence type="ECO:0000256" key="2">
    <source>
        <dbReference type="ARBA" id="ARBA00006840"/>
    </source>
</evidence>
<keyword evidence="4 6" id="KW-1133">Transmembrane helix</keyword>
<dbReference type="AlphaFoldDB" id="A0A8W7PQR3"/>